<feature type="domain" description="CCHC FOG-type" evidence="15">
    <location>
        <begin position="451"/>
        <end position="484"/>
    </location>
</feature>
<feature type="domain" description="C2H2-type" evidence="14">
    <location>
        <begin position="273"/>
        <end position="295"/>
    </location>
</feature>
<dbReference type="GO" id="GO:0007507">
    <property type="term" value="P:heart development"/>
    <property type="evidence" value="ECO:0007669"/>
    <property type="project" value="TreeGrafter"/>
</dbReference>
<evidence type="ECO:0000256" key="1">
    <source>
        <dbReference type="ARBA" id="ARBA00004123"/>
    </source>
</evidence>
<evidence type="ECO:0000256" key="7">
    <source>
        <dbReference type="ARBA" id="ARBA00023015"/>
    </source>
</evidence>
<dbReference type="InterPro" id="IPR059121">
    <property type="entry name" value="CCHC_ZFPM2-like"/>
</dbReference>
<dbReference type="PROSITE" id="PS51810">
    <property type="entry name" value="ZF_CCHC_FOG"/>
    <property type="match status" value="4"/>
</dbReference>
<evidence type="ECO:0000256" key="8">
    <source>
        <dbReference type="ARBA" id="ARBA00023125"/>
    </source>
</evidence>
<feature type="compositionally biased region" description="Low complexity" evidence="13">
    <location>
        <begin position="983"/>
        <end position="998"/>
    </location>
</feature>
<dbReference type="AlphaFoldDB" id="A0A9Q1E948"/>
<evidence type="ECO:0000256" key="4">
    <source>
        <dbReference type="ARBA" id="ARBA00022737"/>
    </source>
</evidence>
<comment type="caution">
    <text evidence="16">The sequence shown here is derived from an EMBL/GenBank/DDBJ whole genome shotgun (WGS) entry which is preliminary data.</text>
</comment>
<dbReference type="Proteomes" id="UP001152622">
    <property type="component" value="Chromosome 21"/>
</dbReference>
<dbReference type="EMBL" id="JAINUF010000021">
    <property type="protein sequence ID" value="KAJ8334447.1"/>
    <property type="molecule type" value="Genomic_DNA"/>
</dbReference>
<evidence type="ECO:0000256" key="13">
    <source>
        <dbReference type="SAM" id="MobiDB-lite"/>
    </source>
</evidence>
<sequence>MLVQVQRELEVIQKDRERRIHSRQQLPVGTTWGPFEGKIEMSRGESVGLRTQREVPLALTEGPRWLLDLTWLGGEDSKNNCVVYSKGGQLWCTVTKHIAEGEELVAFLVDFNLRPQAVSHVSALMEGMYPARLLDSIPLLPQQAAMASILPTAIVNKDIFPCKACGIWYRSERNLQAHLMYYCSGRPPNLETSLEKSESSPHQMPTICPFPQCNKSCSGPRAMETHLATHSSVQMEETLPPGARLKCTICTYTADSLSSFQHHILSHLSQTAFRCNRCHISFQSHMELVQHQDLHRHGGGVLHREGDGKLSPRLCEEGLQQMRAELARCRDVLQAPKITQNEDVCSVAKLERAEKMAKFSAQKEDGNLGGKASFLYPRVKSEPSSPRPASSPVQASVGPAFPMGPLLSQFPFPQDISMVPQASEILAKMSELVHRRLQHGANAYPPLMYSPLVPKGATCFECNITFNNLDNYFIHKKHYCNSRWQDIAKSPSYPSGLDKVAETVSPNSRHSSVSLLNGPHLSEVDSRLIKSTGSNSSVSHLINGSLKVPDKELSGQIKTSPTPTGAEDKPNGIQANSNSPNTPLVESESDSSKTNCEACKITFSRQENYIVHKQYYCASRHDPPMKRTAVNKMAMQRTMRTRKRKKLYEMCLPDQEQKLSQIRSSGFLMVPTFGSPCTSQESIDSPENQFNPQCNMFPGMVPKYLEASFAIAKSALVSKCNAIDQHEADAPMDLSKKCSPHSDKTCSSPKRLMDYHECTVCKIGFNKVEDYLTHKQNFCPVNAQQPEIGSLDQAVFPAVKFERHNDKSPVKCDKNGNSKLSIQNGNIFPSHSGTLSVLKAASETQLFPQKEENKPVFLRHCFYPQALKKLKGADEIFPYYGIKPTDYANGSVVEQGVQDEQSQSEGSEGGKDQLTPNGFSHPGKELLPLLPNNRGLVVSVNGAHKPEVTSQQENLPHDSQPSDGRSSPTHGAENPSDSTENISPSPTSPAEETAAPAAKGMNGTTAAASGNKYCRLCNIHFSSLSNFITHKKFYCSSHAADHVK</sequence>
<evidence type="ECO:0000259" key="14">
    <source>
        <dbReference type="PROSITE" id="PS50157"/>
    </source>
</evidence>
<protein>
    <recommendedName>
        <fullName evidence="18">Zinc finger protein ZFPM2</fullName>
    </recommendedName>
</protein>
<feature type="domain" description="CCHC FOG-type" evidence="15">
    <location>
        <begin position="588"/>
        <end position="621"/>
    </location>
</feature>
<dbReference type="OrthoDB" id="8742770at2759"/>
<dbReference type="PROSITE" id="PS50157">
    <property type="entry name" value="ZINC_FINGER_C2H2_2"/>
    <property type="match status" value="2"/>
</dbReference>
<dbReference type="InterPro" id="IPR049361">
    <property type="entry name" value="ZFPM1/2_PR"/>
</dbReference>
<evidence type="ECO:0000256" key="12">
    <source>
        <dbReference type="PROSITE-ProRule" id="PRU00042"/>
    </source>
</evidence>
<feature type="region of interest" description="Disordered" evidence="13">
    <location>
        <begin position="894"/>
        <end position="928"/>
    </location>
</feature>
<evidence type="ECO:0000256" key="10">
    <source>
        <dbReference type="ARBA" id="ARBA00023163"/>
    </source>
</evidence>
<keyword evidence="8" id="KW-0238">DNA-binding</keyword>
<dbReference type="InterPro" id="IPR013087">
    <property type="entry name" value="Znf_C2H2_type"/>
</dbReference>
<dbReference type="Pfam" id="PF25445">
    <property type="entry name" value="CCHC_ZFPM2"/>
    <property type="match status" value="1"/>
</dbReference>
<dbReference type="InterPro" id="IPR039746">
    <property type="entry name" value="FOG"/>
</dbReference>
<keyword evidence="2" id="KW-0678">Repressor</keyword>
<feature type="region of interest" description="Disordered" evidence="13">
    <location>
        <begin position="496"/>
        <end position="517"/>
    </location>
</feature>
<evidence type="ECO:0000256" key="11">
    <source>
        <dbReference type="ARBA" id="ARBA00023242"/>
    </source>
</evidence>
<keyword evidence="4" id="KW-0677">Repeat</keyword>
<dbReference type="PANTHER" id="PTHR12958">
    <property type="entry name" value="FRIEND OF GATA2-RELATED"/>
    <property type="match status" value="1"/>
</dbReference>
<dbReference type="GO" id="GO:0003677">
    <property type="term" value="F:DNA binding"/>
    <property type="evidence" value="ECO:0007669"/>
    <property type="project" value="UniProtKB-KW"/>
</dbReference>
<dbReference type="GO" id="GO:0000122">
    <property type="term" value="P:negative regulation of transcription by RNA polymerase II"/>
    <property type="evidence" value="ECO:0007669"/>
    <property type="project" value="TreeGrafter"/>
</dbReference>
<reference evidence="16" key="1">
    <citation type="journal article" date="2023" name="Science">
        <title>Genome structures resolve the early diversification of teleost fishes.</title>
        <authorList>
            <person name="Parey E."/>
            <person name="Louis A."/>
            <person name="Montfort J."/>
            <person name="Bouchez O."/>
            <person name="Roques C."/>
            <person name="Iampietro C."/>
            <person name="Lluch J."/>
            <person name="Castinel A."/>
            <person name="Donnadieu C."/>
            <person name="Desvignes T."/>
            <person name="Floi Bucao C."/>
            <person name="Jouanno E."/>
            <person name="Wen M."/>
            <person name="Mejri S."/>
            <person name="Dirks R."/>
            <person name="Jansen H."/>
            <person name="Henkel C."/>
            <person name="Chen W.J."/>
            <person name="Zahm M."/>
            <person name="Cabau C."/>
            <person name="Klopp C."/>
            <person name="Thompson A.W."/>
            <person name="Robinson-Rechavi M."/>
            <person name="Braasch I."/>
            <person name="Lecointre G."/>
            <person name="Bobe J."/>
            <person name="Postlethwait J.H."/>
            <person name="Berthelot C."/>
            <person name="Roest Crollius H."/>
            <person name="Guiguen Y."/>
        </authorList>
    </citation>
    <scope>NUCLEOTIDE SEQUENCE</scope>
    <source>
        <strain evidence="16">WJC10195</strain>
    </source>
</reference>
<dbReference type="PROSITE" id="PS00028">
    <property type="entry name" value="ZINC_FINGER_C2H2_1"/>
    <property type="match status" value="1"/>
</dbReference>
<dbReference type="PANTHER" id="PTHR12958:SF5">
    <property type="entry name" value="ZINC FINGER PROTEIN ZFPM2"/>
    <property type="match status" value="1"/>
</dbReference>
<evidence type="ECO:0000256" key="2">
    <source>
        <dbReference type="ARBA" id="ARBA00022491"/>
    </source>
</evidence>
<dbReference type="Pfam" id="PF21182">
    <property type="entry name" value="FOG1-like_PR"/>
    <property type="match status" value="1"/>
</dbReference>
<feature type="domain" description="CCHC FOG-type" evidence="15">
    <location>
        <begin position="154"/>
        <end position="187"/>
    </location>
</feature>
<name>A0A9Q1E948_SYNKA</name>
<feature type="compositionally biased region" description="Polar residues" evidence="13">
    <location>
        <begin position="573"/>
        <end position="584"/>
    </location>
</feature>
<evidence type="ECO:0000256" key="9">
    <source>
        <dbReference type="ARBA" id="ARBA00023159"/>
    </source>
</evidence>
<dbReference type="GO" id="GO:0061629">
    <property type="term" value="F:RNA polymerase II-specific DNA-binding transcription factor binding"/>
    <property type="evidence" value="ECO:0007669"/>
    <property type="project" value="InterPro"/>
</dbReference>
<feature type="region of interest" description="Disordered" evidence="13">
    <location>
        <begin position="549"/>
        <end position="590"/>
    </location>
</feature>
<evidence type="ECO:0000313" key="17">
    <source>
        <dbReference type="Proteomes" id="UP001152622"/>
    </source>
</evidence>
<evidence type="ECO:0000256" key="5">
    <source>
        <dbReference type="ARBA" id="ARBA00022771"/>
    </source>
</evidence>
<evidence type="ECO:0000313" key="16">
    <source>
        <dbReference type="EMBL" id="KAJ8334447.1"/>
    </source>
</evidence>
<feature type="compositionally biased region" description="Polar residues" evidence="13">
    <location>
        <begin position="504"/>
        <end position="515"/>
    </location>
</feature>
<evidence type="ECO:0000259" key="15">
    <source>
        <dbReference type="PROSITE" id="PS51810"/>
    </source>
</evidence>
<dbReference type="GO" id="GO:0008270">
    <property type="term" value="F:zinc ion binding"/>
    <property type="evidence" value="ECO:0007669"/>
    <property type="project" value="UniProtKB-KW"/>
</dbReference>
<feature type="domain" description="C2H2-type" evidence="14">
    <location>
        <begin position="160"/>
        <end position="187"/>
    </location>
</feature>
<dbReference type="SUPFAM" id="SSF57667">
    <property type="entry name" value="beta-beta-alpha zinc fingers"/>
    <property type="match status" value="6"/>
</dbReference>
<keyword evidence="9" id="KW-0010">Activator</keyword>
<dbReference type="InterPro" id="IPR034731">
    <property type="entry name" value="Znf_CCHC_FOG"/>
</dbReference>
<dbReference type="GO" id="GO:0030154">
    <property type="term" value="P:cell differentiation"/>
    <property type="evidence" value="ECO:0007669"/>
    <property type="project" value="UniProtKB-ARBA"/>
</dbReference>
<evidence type="ECO:0008006" key="18">
    <source>
        <dbReference type="Google" id="ProtNLM"/>
    </source>
</evidence>
<keyword evidence="6" id="KW-0862">Zinc</keyword>
<organism evidence="16 17">
    <name type="scientific">Synaphobranchus kaupii</name>
    <name type="common">Kaup's arrowtooth eel</name>
    <dbReference type="NCBI Taxonomy" id="118154"/>
    <lineage>
        <taxon>Eukaryota</taxon>
        <taxon>Metazoa</taxon>
        <taxon>Chordata</taxon>
        <taxon>Craniata</taxon>
        <taxon>Vertebrata</taxon>
        <taxon>Euteleostomi</taxon>
        <taxon>Actinopterygii</taxon>
        <taxon>Neopterygii</taxon>
        <taxon>Teleostei</taxon>
        <taxon>Anguilliformes</taxon>
        <taxon>Synaphobranchidae</taxon>
        <taxon>Synaphobranchus</taxon>
    </lineage>
</organism>
<feature type="region of interest" description="Disordered" evidence="13">
    <location>
        <begin position="947"/>
        <end position="1005"/>
    </location>
</feature>
<keyword evidence="17" id="KW-1185">Reference proteome</keyword>
<feature type="compositionally biased region" description="Polar residues" evidence="13">
    <location>
        <begin position="948"/>
        <end position="982"/>
    </location>
</feature>
<evidence type="ECO:0000256" key="3">
    <source>
        <dbReference type="ARBA" id="ARBA00022723"/>
    </source>
</evidence>
<dbReference type="Gene3D" id="3.30.160.60">
    <property type="entry name" value="Classic Zinc Finger"/>
    <property type="match status" value="1"/>
</dbReference>
<comment type="subcellular location">
    <subcellularLocation>
        <location evidence="1">Nucleus</location>
    </subcellularLocation>
</comment>
<proteinExistence type="predicted"/>
<accession>A0A9Q1E948</accession>
<dbReference type="SMART" id="SM00355">
    <property type="entry name" value="ZnF_C2H2"/>
    <property type="match status" value="8"/>
</dbReference>
<keyword evidence="10" id="KW-0804">Transcription</keyword>
<keyword evidence="5 12" id="KW-0863">Zinc-finger</keyword>
<feature type="domain" description="CCHC FOG-type" evidence="15">
    <location>
        <begin position="1006"/>
        <end position="1039"/>
    </location>
</feature>
<evidence type="ECO:0000256" key="6">
    <source>
        <dbReference type="ARBA" id="ARBA00022833"/>
    </source>
</evidence>
<dbReference type="InterPro" id="IPR036236">
    <property type="entry name" value="Znf_C2H2_sf"/>
</dbReference>
<keyword evidence="3" id="KW-0479">Metal-binding</keyword>
<dbReference type="GO" id="GO:0045944">
    <property type="term" value="P:positive regulation of transcription by RNA polymerase II"/>
    <property type="evidence" value="ECO:0007669"/>
    <property type="project" value="TreeGrafter"/>
</dbReference>
<dbReference type="GO" id="GO:0005634">
    <property type="term" value="C:nucleus"/>
    <property type="evidence" value="ECO:0007669"/>
    <property type="project" value="UniProtKB-SubCell"/>
</dbReference>
<dbReference type="GO" id="GO:0009653">
    <property type="term" value="P:anatomical structure morphogenesis"/>
    <property type="evidence" value="ECO:0007669"/>
    <property type="project" value="UniProtKB-ARBA"/>
</dbReference>
<gene>
    <name evidence="16" type="ORF">SKAU_G00400860</name>
</gene>
<keyword evidence="11" id="KW-0539">Nucleus</keyword>
<keyword evidence="7" id="KW-0805">Transcription regulation</keyword>